<reference evidence="4" key="1">
    <citation type="submission" date="2020-02" db="EMBL/GenBank/DDBJ databases">
        <title>Unexpected conservation and global transmission of agrobacterial virulence plasmids.</title>
        <authorList>
            <person name="Weisberg A.J."/>
            <person name="Davis E.W. II"/>
            <person name="Tabima J.R."/>
            <person name="Belcher M.S."/>
            <person name="Miller M."/>
            <person name="Kuo C.-H."/>
            <person name="Loper J.E."/>
            <person name="Grunwald N.J."/>
            <person name="Putnam M.L."/>
            <person name="Chang J.H."/>
        </authorList>
    </citation>
    <scope>NUCLEOTIDE SEQUENCE</scope>
    <source>
        <strain evidence="4">Q15/94</strain>
    </source>
</reference>
<dbReference type="EMBL" id="CP049217">
    <property type="protein sequence ID" value="QTG14655.1"/>
    <property type="molecule type" value="Genomic_DNA"/>
</dbReference>
<protein>
    <submittedName>
        <fullName evidence="4">NAD(P)-dependent oxidoreductase</fullName>
    </submittedName>
</protein>
<dbReference type="InterPro" id="IPR036291">
    <property type="entry name" value="NAD(P)-bd_dom_sf"/>
</dbReference>
<dbReference type="AlphaFoldDB" id="A0AAJ4TB51"/>
<dbReference type="SUPFAM" id="SSF51735">
    <property type="entry name" value="NAD(P)-binding Rossmann-fold domains"/>
    <property type="match status" value="1"/>
</dbReference>
<proteinExistence type="inferred from homology"/>
<organism evidence="4 5">
    <name type="scientific">Agrobacterium tumefaciens</name>
    <dbReference type="NCBI Taxonomy" id="358"/>
    <lineage>
        <taxon>Bacteria</taxon>
        <taxon>Pseudomonadati</taxon>
        <taxon>Pseudomonadota</taxon>
        <taxon>Alphaproteobacteria</taxon>
        <taxon>Hyphomicrobiales</taxon>
        <taxon>Rhizobiaceae</taxon>
        <taxon>Rhizobium/Agrobacterium group</taxon>
        <taxon>Agrobacterium</taxon>
        <taxon>Agrobacterium tumefaciens complex</taxon>
    </lineage>
</organism>
<comment type="similarity">
    <text evidence="2">Belongs to the NAD(P)-dependent epimerase/dehydratase family.</text>
</comment>
<gene>
    <name evidence="4" type="ORF">G6M86_15195</name>
</gene>
<dbReference type="PANTHER" id="PTHR43000">
    <property type="entry name" value="DTDP-D-GLUCOSE 4,6-DEHYDRATASE-RELATED"/>
    <property type="match status" value="1"/>
</dbReference>
<evidence type="ECO:0000259" key="3">
    <source>
        <dbReference type="Pfam" id="PF01370"/>
    </source>
</evidence>
<dbReference type="InterPro" id="IPR001509">
    <property type="entry name" value="Epimerase_deHydtase"/>
</dbReference>
<dbReference type="Pfam" id="PF01370">
    <property type="entry name" value="Epimerase"/>
    <property type="match status" value="1"/>
</dbReference>
<evidence type="ECO:0000256" key="1">
    <source>
        <dbReference type="ARBA" id="ARBA00005125"/>
    </source>
</evidence>
<accession>A0AAJ4TB51</accession>
<name>A0AAJ4TB51_AGRTU</name>
<comment type="pathway">
    <text evidence="1">Bacterial outer membrane biogenesis; LPS O-antigen biosynthesis.</text>
</comment>
<sequence>MKYLVTGGEGYVGRYVALWLIEQGHDVVLTTRRGTTQVPGAKVINLDILNSDKSVFETVGRPDILIHLAWEDGFSHASDKHLKNLPGHINFIRNMLEGGLKHVVGLGTMHEVGYHIGPISENTATSPLHAYGIAKNHLRLVQELYCKEFSAVYQWLRCFYIYGDDELNNSIFAKLLQATDDGKKSFPLNSGELLYDFIHVKDLGAQIAAVSSQTEVVGVINCCSGEPVSLKTMVQRFVKDHALEIELDWGKFPLRAYDSRAIWGDRQKLDAALAAYEKTLPQN</sequence>
<evidence type="ECO:0000256" key="2">
    <source>
        <dbReference type="ARBA" id="ARBA00007637"/>
    </source>
</evidence>
<dbReference type="Gene3D" id="3.40.50.720">
    <property type="entry name" value="NAD(P)-binding Rossmann-like Domain"/>
    <property type="match status" value="1"/>
</dbReference>
<evidence type="ECO:0000313" key="5">
    <source>
        <dbReference type="Proteomes" id="UP000663946"/>
    </source>
</evidence>
<dbReference type="RefSeq" id="WP_209159669.1">
    <property type="nucleotide sequence ID" value="NZ_CP049217.1"/>
</dbReference>
<dbReference type="Proteomes" id="UP000663946">
    <property type="component" value="Chromosome 2"/>
</dbReference>
<evidence type="ECO:0000313" key="4">
    <source>
        <dbReference type="EMBL" id="QTG14655.1"/>
    </source>
</evidence>
<dbReference type="CDD" id="cd08946">
    <property type="entry name" value="SDR_e"/>
    <property type="match status" value="1"/>
</dbReference>
<feature type="domain" description="NAD-dependent epimerase/dehydratase" evidence="3">
    <location>
        <begin position="4"/>
        <end position="213"/>
    </location>
</feature>